<feature type="domain" description="Activator of Hsp90 ATPase homologue 1/2-like C-terminal" evidence="2">
    <location>
        <begin position="25"/>
        <end position="156"/>
    </location>
</feature>
<dbReference type="PANTHER" id="PTHR36929">
    <property type="entry name" value="ATTACHMENT SUBUNIT, PUTATIVE-RELATED"/>
    <property type="match status" value="1"/>
</dbReference>
<dbReference type="Gene3D" id="3.30.530.20">
    <property type="match status" value="1"/>
</dbReference>
<dbReference type="PANTHER" id="PTHR36929:SF5">
    <property type="entry name" value="BLR6751 PROTEIN"/>
    <property type="match status" value="1"/>
</dbReference>
<dbReference type="InterPro" id="IPR013538">
    <property type="entry name" value="ASHA1/2-like_C"/>
</dbReference>
<keyword evidence="4" id="KW-1185">Reference proteome</keyword>
<dbReference type="Pfam" id="PF08327">
    <property type="entry name" value="AHSA1"/>
    <property type="match status" value="1"/>
</dbReference>
<organism evidence="3 4">
    <name type="scientific">Haladaptatus pallidirubidus</name>
    <dbReference type="NCBI Taxonomy" id="1008152"/>
    <lineage>
        <taxon>Archaea</taxon>
        <taxon>Methanobacteriati</taxon>
        <taxon>Methanobacteriota</taxon>
        <taxon>Stenosarchaea group</taxon>
        <taxon>Halobacteria</taxon>
        <taxon>Halobacteriales</taxon>
        <taxon>Haladaptataceae</taxon>
        <taxon>Haladaptatus</taxon>
    </lineage>
</organism>
<dbReference type="AlphaFoldDB" id="A0AAV3UHK9"/>
<reference evidence="3 4" key="1">
    <citation type="journal article" date="2019" name="Int. J. Syst. Evol. Microbiol.">
        <title>The Global Catalogue of Microorganisms (GCM) 10K type strain sequencing project: providing services to taxonomists for standard genome sequencing and annotation.</title>
        <authorList>
            <consortium name="The Broad Institute Genomics Platform"/>
            <consortium name="The Broad Institute Genome Sequencing Center for Infectious Disease"/>
            <person name="Wu L."/>
            <person name="Ma J."/>
        </authorList>
    </citation>
    <scope>NUCLEOTIDE SEQUENCE [LARGE SCALE GENOMIC DNA]</scope>
    <source>
        <strain evidence="3 4">JCM 17504</strain>
    </source>
</reference>
<protein>
    <submittedName>
        <fullName evidence="3">SRPBCC family protein</fullName>
    </submittedName>
</protein>
<proteinExistence type="inferred from homology"/>
<accession>A0AAV3UHK9</accession>
<name>A0AAV3UHK9_9EURY</name>
<gene>
    <name evidence="3" type="ORF">GCM10025751_23390</name>
</gene>
<evidence type="ECO:0000313" key="4">
    <source>
        <dbReference type="Proteomes" id="UP001501729"/>
    </source>
</evidence>
<dbReference type="Proteomes" id="UP001501729">
    <property type="component" value="Unassembled WGS sequence"/>
</dbReference>
<dbReference type="InterPro" id="IPR023393">
    <property type="entry name" value="START-like_dom_sf"/>
</dbReference>
<dbReference type="RefSeq" id="WP_227777300.1">
    <property type="nucleotide sequence ID" value="NZ_BAABKX010000007.1"/>
</dbReference>
<sequence length="167" mass="19222">MTDNELDDQSIEEETTELRITRTVDTPRERLWKAWTDPEQVAKWWGPNGFTNTVHEMNVRPAGVWRFVMHGPDGADYYNEFVYDEIVEPERLVYTHPPNEENGFLWFQVTVAFEESDGGRTDLTFRMDFDSAADRKRLEEFGGFESANQTLDRLVGFMANGGDGGGE</sequence>
<dbReference type="EMBL" id="BAABKX010000007">
    <property type="protein sequence ID" value="GAA5049946.1"/>
    <property type="molecule type" value="Genomic_DNA"/>
</dbReference>
<comment type="caution">
    <text evidence="3">The sequence shown here is derived from an EMBL/GenBank/DDBJ whole genome shotgun (WGS) entry which is preliminary data.</text>
</comment>
<dbReference type="SUPFAM" id="SSF55961">
    <property type="entry name" value="Bet v1-like"/>
    <property type="match status" value="1"/>
</dbReference>
<comment type="similarity">
    <text evidence="1">Belongs to the AHA1 family.</text>
</comment>
<evidence type="ECO:0000256" key="1">
    <source>
        <dbReference type="ARBA" id="ARBA00006817"/>
    </source>
</evidence>
<evidence type="ECO:0000313" key="3">
    <source>
        <dbReference type="EMBL" id="GAA5049946.1"/>
    </source>
</evidence>
<evidence type="ECO:0000259" key="2">
    <source>
        <dbReference type="Pfam" id="PF08327"/>
    </source>
</evidence>
<dbReference type="GeneID" id="68615403"/>